<evidence type="ECO:0000313" key="4">
    <source>
        <dbReference type="EMBL" id="PSR30964.1"/>
    </source>
</evidence>
<sequence length="166" mass="19384">MKRQDKEDAIRQFRDNVPVLVSTESGGEGRNLQFCHVMVNFDLPWNPLRIEQRIGRIHRIGQEEDVRIYNLSAAETIEAEVLTLLDAKINLFELVVGELDMILGRLTKSSDFEDMVMKTVMTAQDRHDLKRRMDVLGEELREAKNHYDQIKQLDENLFERLVADDE</sequence>
<feature type="coiled-coil region" evidence="2">
    <location>
        <begin position="126"/>
        <end position="156"/>
    </location>
</feature>
<name>A0A2T2X8X8_9FIRM</name>
<dbReference type="CDD" id="cd18793">
    <property type="entry name" value="SF2_C_SNF"/>
    <property type="match status" value="1"/>
</dbReference>
<evidence type="ECO:0000259" key="3">
    <source>
        <dbReference type="PROSITE" id="PS51194"/>
    </source>
</evidence>
<evidence type="ECO:0000256" key="1">
    <source>
        <dbReference type="ARBA" id="ARBA00022801"/>
    </source>
</evidence>
<dbReference type="SUPFAM" id="SSF52540">
    <property type="entry name" value="P-loop containing nucleoside triphosphate hydrolases"/>
    <property type="match status" value="1"/>
</dbReference>
<proteinExistence type="predicted"/>
<feature type="domain" description="Helicase C-terminal" evidence="3">
    <location>
        <begin position="1"/>
        <end position="102"/>
    </location>
</feature>
<evidence type="ECO:0000256" key="2">
    <source>
        <dbReference type="SAM" id="Coils"/>
    </source>
</evidence>
<evidence type="ECO:0000313" key="5">
    <source>
        <dbReference type="Proteomes" id="UP000242699"/>
    </source>
</evidence>
<dbReference type="SMART" id="SM00490">
    <property type="entry name" value="HELICc"/>
    <property type="match status" value="1"/>
</dbReference>
<keyword evidence="2" id="KW-0175">Coiled coil</keyword>
<dbReference type="Gene3D" id="3.40.50.300">
    <property type="entry name" value="P-loop containing nucleotide triphosphate hydrolases"/>
    <property type="match status" value="1"/>
</dbReference>
<dbReference type="GO" id="GO:0016787">
    <property type="term" value="F:hydrolase activity"/>
    <property type="evidence" value="ECO:0007669"/>
    <property type="project" value="UniProtKB-KW"/>
</dbReference>
<dbReference type="InterPro" id="IPR049730">
    <property type="entry name" value="SNF2/RAD54-like_C"/>
</dbReference>
<dbReference type="InterPro" id="IPR001650">
    <property type="entry name" value="Helicase_C-like"/>
</dbReference>
<dbReference type="PANTHER" id="PTHR10799">
    <property type="entry name" value="SNF2/RAD54 HELICASE FAMILY"/>
    <property type="match status" value="1"/>
</dbReference>
<protein>
    <recommendedName>
        <fullName evidence="3">Helicase C-terminal domain-containing protein</fullName>
    </recommendedName>
</protein>
<dbReference type="Proteomes" id="UP000242699">
    <property type="component" value="Unassembled WGS sequence"/>
</dbReference>
<accession>A0A2T2X8X8</accession>
<dbReference type="AlphaFoldDB" id="A0A2T2X8X8"/>
<comment type="caution">
    <text evidence="4">The sequence shown here is derived from an EMBL/GenBank/DDBJ whole genome shotgun (WGS) entry which is preliminary data.</text>
</comment>
<reference evidence="4 5" key="1">
    <citation type="journal article" date="2014" name="BMC Genomics">
        <title>Comparison of environmental and isolate Sulfobacillus genomes reveals diverse carbon, sulfur, nitrogen, and hydrogen metabolisms.</title>
        <authorList>
            <person name="Justice N.B."/>
            <person name="Norman A."/>
            <person name="Brown C.T."/>
            <person name="Singh A."/>
            <person name="Thomas B.C."/>
            <person name="Banfield J.F."/>
        </authorList>
    </citation>
    <scope>NUCLEOTIDE SEQUENCE [LARGE SCALE GENOMIC DNA]</scope>
    <source>
        <strain evidence="4">AMDSBA1</strain>
    </source>
</reference>
<dbReference type="EMBL" id="PXYT01000005">
    <property type="protein sequence ID" value="PSR30964.1"/>
    <property type="molecule type" value="Genomic_DNA"/>
</dbReference>
<organism evidence="4 5">
    <name type="scientific">Sulfobacillus benefaciens</name>
    <dbReference type="NCBI Taxonomy" id="453960"/>
    <lineage>
        <taxon>Bacteria</taxon>
        <taxon>Bacillati</taxon>
        <taxon>Bacillota</taxon>
        <taxon>Clostridia</taxon>
        <taxon>Eubacteriales</taxon>
        <taxon>Clostridiales Family XVII. Incertae Sedis</taxon>
        <taxon>Sulfobacillus</taxon>
    </lineage>
</organism>
<keyword evidence="1" id="KW-0378">Hydrolase</keyword>
<dbReference type="PROSITE" id="PS51194">
    <property type="entry name" value="HELICASE_CTER"/>
    <property type="match status" value="1"/>
</dbReference>
<gene>
    <name evidence="4" type="ORF">C7B43_03680</name>
</gene>
<dbReference type="InterPro" id="IPR027417">
    <property type="entry name" value="P-loop_NTPase"/>
</dbReference>
<dbReference type="Pfam" id="PF00271">
    <property type="entry name" value="Helicase_C"/>
    <property type="match status" value="1"/>
</dbReference>